<dbReference type="EMBL" id="CM045760">
    <property type="protein sequence ID" value="KAI8025105.1"/>
    <property type="molecule type" value="Genomic_DNA"/>
</dbReference>
<proteinExistence type="predicted"/>
<protein>
    <submittedName>
        <fullName evidence="1">Aldehyde oxidase GLOX</fullName>
    </submittedName>
</protein>
<accession>A0ACC0IHR7</accession>
<sequence length="97" mass="11203">MSPSTRPRMYHSSDVLLTDGRVLVGGSNPHPYYNFTGVQYPTDLSLEAYSPPYLRPEYDPIPHPYYNFTGVQYPTDLSLEAYSPPYLRPEYDPIRQL</sequence>
<comment type="caution">
    <text evidence="1">The sequence shown here is derived from an EMBL/GenBank/DDBJ whole genome shotgun (WGS) entry which is preliminary data.</text>
</comment>
<organism evidence="1 2">
    <name type="scientific">Camellia lanceoleosa</name>
    <dbReference type="NCBI Taxonomy" id="1840588"/>
    <lineage>
        <taxon>Eukaryota</taxon>
        <taxon>Viridiplantae</taxon>
        <taxon>Streptophyta</taxon>
        <taxon>Embryophyta</taxon>
        <taxon>Tracheophyta</taxon>
        <taxon>Spermatophyta</taxon>
        <taxon>Magnoliopsida</taxon>
        <taxon>eudicotyledons</taxon>
        <taxon>Gunneridae</taxon>
        <taxon>Pentapetalae</taxon>
        <taxon>asterids</taxon>
        <taxon>Ericales</taxon>
        <taxon>Theaceae</taxon>
        <taxon>Camellia</taxon>
    </lineage>
</organism>
<gene>
    <name evidence="1" type="ORF">LOK49_LG02G01871</name>
</gene>
<evidence type="ECO:0000313" key="1">
    <source>
        <dbReference type="EMBL" id="KAI8025105.1"/>
    </source>
</evidence>
<keyword evidence="2" id="KW-1185">Reference proteome</keyword>
<reference evidence="1 2" key="1">
    <citation type="journal article" date="2022" name="Plant J.">
        <title>Chromosome-level genome of Camellia lanceoleosa provides a valuable resource for understanding genome evolution and self-incompatibility.</title>
        <authorList>
            <person name="Gong W."/>
            <person name="Xiao S."/>
            <person name="Wang L."/>
            <person name="Liao Z."/>
            <person name="Chang Y."/>
            <person name="Mo W."/>
            <person name="Hu G."/>
            <person name="Li W."/>
            <person name="Zhao G."/>
            <person name="Zhu H."/>
            <person name="Hu X."/>
            <person name="Ji K."/>
            <person name="Xiang X."/>
            <person name="Song Q."/>
            <person name="Yuan D."/>
            <person name="Jin S."/>
            <person name="Zhang L."/>
        </authorList>
    </citation>
    <scope>NUCLEOTIDE SEQUENCE [LARGE SCALE GENOMIC DNA]</scope>
    <source>
        <strain evidence="1">SQ_2022a</strain>
    </source>
</reference>
<dbReference type="Proteomes" id="UP001060215">
    <property type="component" value="Chromosome 3"/>
</dbReference>
<evidence type="ECO:0000313" key="2">
    <source>
        <dbReference type="Proteomes" id="UP001060215"/>
    </source>
</evidence>
<name>A0ACC0IHR7_9ERIC</name>